<comment type="caution">
    <text evidence="1">The sequence shown here is derived from an EMBL/GenBank/DDBJ whole genome shotgun (WGS) entry which is preliminary data.</text>
</comment>
<name>A0ABS0GNT2_9ACTN</name>
<protein>
    <submittedName>
        <fullName evidence="1">Uncharacterized protein</fullName>
    </submittedName>
</protein>
<dbReference type="Proteomes" id="UP000638560">
    <property type="component" value="Unassembled WGS sequence"/>
</dbReference>
<evidence type="ECO:0000313" key="2">
    <source>
        <dbReference type="Proteomes" id="UP000638560"/>
    </source>
</evidence>
<keyword evidence="2" id="KW-1185">Reference proteome</keyword>
<evidence type="ECO:0000313" key="1">
    <source>
        <dbReference type="EMBL" id="MBF9127689.1"/>
    </source>
</evidence>
<accession>A0ABS0GNT2</accession>
<reference evidence="1 2" key="1">
    <citation type="submission" date="2020-11" db="EMBL/GenBank/DDBJ databases">
        <title>A novel isolate from a Black sea contaminated sediment with potential to produce alkanes: Plantactinospora alkalitolerans sp. nov.</title>
        <authorList>
            <person name="Carro L."/>
            <person name="Veyisoglu A."/>
            <person name="Guven K."/>
            <person name="Schumann P."/>
            <person name="Klenk H.-P."/>
            <person name="Sahin N."/>
        </authorList>
    </citation>
    <scope>NUCLEOTIDE SEQUENCE [LARGE SCALE GENOMIC DNA]</scope>
    <source>
        <strain evidence="1 2">S1510</strain>
    </source>
</reference>
<organism evidence="1 2">
    <name type="scientific">Plantactinospora alkalitolerans</name>
    <dbReference type="NCBI Taxonomy" id="2789879"/>
    <lineage>
        <taxon>Bacteria</taxon>
        <taxon>Bacillati</taxon>
        <taxon>Actinomycetota</taxon>
        <taxon>Actinomycetes</taxon>
        <taxon>Micromonosporales</taxon>
        <taxon>Micromonosporaceae</taxon>
        <taxon>Plantactinospora</taxon>
    </lineage>
</organism>
<dbReference type="RefSeq" id="WP_196199366.1">
    <property type="nucleotide sequence ID" value="NZ_JADPUN010000036.1"/>
</dbReference>
<proteinExistence type="predicted"/>
<sequence>MTINEVKATLRAGIEAIEHGRSTFEQAATDAAEAIARAHQLLQDSQDGEVKKMRKSLTAAEGEVKATVGRFAAAKGNAESYLADLG</sequence>
<gene>
    <name evidence="1" type="ORF">I0C86_01565</name>
</gene>
<dbReference type="EMBL" id="JADPUN010000036">
    <property type="protein sequence ID" value="MBF9127689.1"/>
    <property type="molecule type" value="Genomic_DNA"/>
</dbReference>